<proteinExistence type="predicted"/>
<organism evidence="6 7">
    <name type="scientific">Lactiplantibacillus mudanjiangensis</name>
    <dbReference type="NCBI Taxonomy" id="1296538"/>
    <lineage>
        <taxon>Bacteria</taxon>
        <taxon>Bacillati</taxon>
        <taxon>Bacillota</taxon>
        <taxon>Bacilli</taxon>
        <taxon>Lactobacillales</taxon>
        <taxon>Lactobacillaceae</taxon>
        <taxon>Lactiplantibacillus</taxon>
    </lineage>
</organism>
<evidence type="ECO:0000256" key="1">
    <source>
        <dbReference type="ARBA" id="ARBA00022729"/>
    </source>
</evidence>
<evidence type="ECO:0000313" key="7">
    <source>
        <dbReference type="Proteomes" id="UP000289996"/>
    </source>
</evidence>
<keyword evidence="4" id="KW-1133">Transmembrane helix</keyword>
<dbReference type="Gene3D" id="3.10.20.320">
    <property type="entry name" value="Putative peptidoglycan bound protein (lpxtg motif)"/>
    <property type="match status" value="2"/>
</dbReference>
<dbReference type="NCBIfam" id="TIGR01167">
    <property type="entry name" value="LPXTG_anchor"/>
    <property type="match status" value="1"/>
</dbReference>
<feature type="domain" description="MucBP" evidence="5">
    <location>
        <begin position="592"/>
        <end position="652"/>
    </location>
</feature>
<dbReference type="EMBL" id="UYIG01000130">
    <property type="protein sequence ID" value="VDG29104.1"/>
    <property type="molecule type" value="Genomic_DNA"/>
</dbReference>
<reference evidence="6 7" key="1">
    <citation type="submission" date="2018-11" db="EMBL/GenBank/DDBJ databases">
        <authorList>
            <person name="Wuyts S."/>
        </authorList>
    </citation>
    <scope>NUCLEOTIDE SEQUENCE [LARGE SCALE GENOMIC DNA]</scope>
    <source>
        <strain evidence="6">Lactobacillus mudanjiangensis AMBF249</strain>
    </source>
</reference>
<dbReference type="AlphaFoldDB" id="A0A660E9G5"/>
<evidence type="ECO:0000256" key="2">
    <source>
        <dbReference type="ARBA" id="ARBA00022737"/>
    </source>
</evidence>
<dbReference type="InterPro" id="IPR009459">
    <property type="entry name" value="MucBP_dom"/>
</dbReference>
<feature type="compositionally biased region" description="Low complexity" evidence="3">
    <location>
        <begin position="80"/>
        <end position="97"/>
    </location>
</feature>
<feature type="region of interest" description="Disordered" evidence="3">
    <location>
        <begin position="1138"/>
        <end position="1186"/>
    </location>
</feature>
<sequence>MNKLPTEQVSLHYKMYKKGRFWVFAGMTMFGASLGLSLLPNQTVSAATAATDSTVVAKQATTDSSQPAADKQAGNDKDQNATTDQTTTTSDAVQTPAATTPAKTDGTTDATDQSTNQDKQQSAIKPASADINDDDADSTDDSGTTDTNDDSTTTNDDNSDDTTNTNDESTGKTNTNTDTKANQDTTTGTGVGDYDNAKPITDNPKAVVPKTDDKLSGKYAFIPKFNGSGTTTASVIGTEMSTDKPNTIATDLVTATKGQVGFKYTNVGYDADGNGMDMNILFTDWGRLSDISDAYVETYTNMIYTNFPGAGWVDVKYQFVRSDTGKEEAVSGIMTLTDIDGAQTVAISGDQWNKLDTAYVPTSEDPTTGQVDNWLRYSNENDYTIISSPKVNSDASDEYAMLTFTYSNQGSLTFRYSNGKDTPTKMTVWGVNYVPQKPLATAVIAPTATTTDSDQTNVKQNSLKDGETTYQYNFKQTIPDEWEQFYYKNVTFTGNLPTNVTLKNIKVTNETGQDVTQYFTNQSSGSNLKLTVNADYLGNADFYGHYYTITAQVNADQTDSVQTLKMSILTTIDGDSQASNTVTTTADQKHYVTTHYYIQGTTTKLAADTKIRVIAGSKYQTKAQQVTGYTLAKQTNTSGTMTTGNIEATYDYAPIIIDIPVTYVDQNGKQIAPSATLTGQYGTGYDATNSQLTLTGYNLVNSDNPTGVYSFSNSPVVFHYQAKQITLRVKDIDNYKNNLDDELGLGKYRTITGYYNDSFQIKPLDLPQWTEIYSGSSSVLQGNFPLDDTTITLHYKQPWNQNYDNYDGSHTIPVFNGLDKLIGVMQVHPDVNEDMTVVQVKPDGQYLVGTMDDDIDISTFHQQATVGKGQSVTITTNTGEKVRVSISKAGAITIAHLNSNKVPVADRATISADGETIKQYIDTNTAVKGLSTSVYALDGEYSYRKATQTWPNGYTTVYDDTDPDNVIIKVMNAKGKVVYSKQNFKLTKAATIKIGQSKWTFTGTKYGALTSEEVVVNKLGNGKAYAQSLTIGGTLASTTVATVKHHKVVSAETLLYGQYRDQNYDDEPAASAAESGKVIGRKVLTRVNGNHWQVASYNRQGKLVKTTYYQLRQNVSIPTSFAGLSVKKQAEWLTEHSVSVSQSDNNHTKLASSTATSNTGSKGQNLSTTNANSKKQSLTNLPQTGESHSREMTFLGALGLLLSWMLSFVMKRGGENND</sequence>
<dbReference type="InterPro" id="IPR022263">
    <property type="entry name" value="KxYKxGKxW"/>
</dbReference>
<dbReference type="Pfam" id="PF19258">
    <property type="entry name" value="KxYKxGKxW_sig"/>
    <property type="match status" value="1"/>
</dbReference>
<feature type="compositionally biased region" description="Low complexity" evidence="3">
    <location>
        <begin position="184"/>
        <end position="194"/>
    </location>
</feature>
<dbReference type="Pfam" id="PF06458">
    <property type="entry name" value="MucBP"/>
    <property type="match status" value="3"/>
</dbReference>
<dbReference type="OrthoDB" id="2252113at2"/>
<evidence type="ECO:0000256" key="3">
    <source>
        <dbReference type="SAM" id="MobiDB-lite"/>
    </source>
</evidence>
<evidence type="ECO:0000256" key="4">
    <source>
        <dbReference type="SAM" id="Phobius"/>
    </source>
</evidence>
<keyword evidence="4" id="KW-0472">Membrane</keyword>
<accession>A0A660E9G5</accession>
<evidence type="ECO:0000313" key="6">
    <source>
        <dbReference type="EMBL" id="VDG29104.1"/>
    </source>
</evidence>
<feature type="region of interest" description="Disordered" evidence="3">
    <location>
        <begin position="58"/>
        <end position="211"/>
    </location>
</feature>
<feature type="domain" description="MucBP" evidence="5">
    <location>
        <begin position="734"/>
        <end position="796"/>
    </location>
</feature>
<evidence type="ECO:0000259" key="5">
    <source>
        <dbReference type="Pfam" id="PF06458"/>
    </source>
</evidence>
<feature type="transmembrane region" description="Helical" evidence="4">
    <location>
        <begin position="21"/>
        <end position="39"/>
    </location>
</feature>
<keyword evidence="4" id="KW-0812">Transmembrane</keyword>
<feature type="domain" description="MucBP" evidence="5">
    <location>
        <begin position="659"/>
        <end position="721"/>
    </location>
</feature>
<gene>
    <name evidence="6" type="ORF">MUDAN_MDHGFNIF_00786</name>
</gene>
<feature type="compositionally biased region" description="Polar residues" evidence="3">
    <location>
        <begin position="101"/>
        <end position="123"/>
    </location>
</feature>
<dbReference type="NCBIfam" id="TIGR03715">
    <property type="entry name" value="KxYKxGKxW"/>
    <property type="match status" value="1"/>
</dbReference>
<keyword evidence="1" id="KW-0732">Signal</keyword>
<keyword evidence="7" id="KW-1185">Reference proteome</keyword>
<feature type="compositionally biased region" description="Low complexity" evidence="3">
    <location>
        <begin position="141"/>
        <end position="168"/>
    </location>
</feature>
<dbReference type="Proteomes" id="UP000289996">
    <property type="component" value="Unassembled WGS sequence"/>
</dbReference>
<protein>
    <recommendedName>
        <fullName evidence="5">MucBP domain-containing protein</fullName>
    </recommendedName>
</protein>
<dbReference type="RefSeq" id="WP_130852005.1">
    <property type="nucleotide sequence ID" value="NZ_UYIG01000130.1"/>
</dbReference>
<keyword evidence="2" id="KW-0677">Repeat</keyword>
<name>A0A660E9G5_9LACO</name>
<feature type="compositionally biased region" description="Polar residues" evidence="3">
    <location>
        <begin position="171"/>
        <end position="183"/>
    </location>
</feature>
<feature type="compositionally biased region" description="Acidic residues" evidence="3">
    <location>
        <begin position="131"/>
        <end position="140"/>
    </location>
</feature>